<dbReference type="GO" id="GO:0030674">
    <property type="term" value="F:protein-macromolecule adaptor activity"/>
    <property type="evidence" value="ECO:0007669"/>
    <property type="project" value="TreeGrafter"/>
</dbReference>
<evidence type="ECO:0000313" key="3">
    <source>
        <dbReference type="EMBL" id="OJJ50254.1"/>
    </source>
</evidence>
<name>A0A1L9ST37_9EURO</name>
<dbReference type="PANTHER" id="PTHR11188:SF17">
    <property type="entry name" value="FI21816P1"/>
    <property type="match status" value="1"/>
</dbReference>
<protein>
    <recommendedName>
        <fullName evidence="2">Arrestin C-terminal-like domain-containing protein</fullName>
    </recommendedName>
</protein>
<reference evidence="4" key="1">
    <citation type="journal article" date="2017" name="Genome Biol.">
        <title>Comparative genomics reveals high biological diversity and specific adaptations in the industrially and medically important fungal genus Aspergillus.</title>
        <authorList>
            <person name="de Vries R.P."/>
            <person name="Riley R."/>
            <person name="Wiebenga A."/>
            <person name="Aguilar-Osorio G."/>
            <person name="Amillis S."/>
            <person name="Uchima C.A."/>
            <person name="Anderluh G."/>
            <person name="Asadollahi M."/>
            <person name="Askin M."/>
            <person name="Barry K."/>
            <person name="Battaglia E."/>
            <person name="Bayram O."/>
            <person name="Benocci T."/>
            <person name="Braus-Stromeyer S.A."/>
            <person name="Caldana C."/>
            <person name="Canovas D."/>
            <person name="Cerqueira G.C."/>
            <person name="Chen F."/>
            <person name="Chen W."/>
            <person name="Choi C."/>
            <person name="Clum A."/>
            <person name="Dos Santos R.A."/>
            <person name="Damasio A.R."/>
            <person name="Diallinas G."/>
            <person name="Emri T."/>
            <person name="Fekete E."/>
            <person name="Flipphi M."/>
            <person name="Freyberg S."/>
            <person name="Gallo A."/>
            <person name="Gournas C."/>
            <person name="Habgood R."/>
            <person name="Hainaut M."/>
            <person name="Harispe M.L."/>
            <person name="Henrissat B."/>
            <person name="Hilden K.S."/>
            <person name="Hope R."/>
            <person name="Hossain A."/>
            <person name="Karabika E."/>
            <person name="Karaffa L."/>
            <person name="Karanyi Z."/>
            <person name="Krasevec N."/>
            <person name="Kuo A."/>
            <person name="Kusch H."/>
            <person name="LaButti K."/>
            <person name="Lagendijk E.L."/>
            <person name="Lapidus A."/>
            <person name="Levasseur A."/>
            <person name="Lindquist E."/>
            <person name="Lipzen A."/>
            <person name="Logrieco A.F."/>
            <person name="MacCabe A."/>
            <person name="Maekelae M.R."/>
            <person name="Malavazi I."/>
            <person name="Melin P."/>
            <person name="Meyer V."/>
            <person name="Mielnichuk N."/>
            <person name="Miskei M."/>
            <person name="Molnar A.P."/>
            <person name="Mule G."/>
            <person name="Ngan C.Y."/>
            <person name="Orejas M."/>
            <person name="Orosz E."/>
            <person name="Ouedraogo J.P."/>
            <person name="Overkamp K.M."/>
            <person name="Park H.-S."/>
            <person name="Perrone G."/>
            <person name="Piumi F."/>
            <person name="Punt P.J."/>
            <person name="Ram A.F."/>
            <person name="Ramon A."/>
            <person name="Rauscher S."/>
            <person name="Record E."/>
            <person name="Riano-Pachon D.M."/>
            <person name="Robert V."/>
            <person name="Roehrig J."/>
            <person name="Ruller R."/>
            <person name="Salamov A."/>
            <person name="Salih N.S."/>
            <person name="Samson R.A."/>
            <person name="Sandor E."/>
            <person name="Sanguinetti M."/>
            <person name="Schuetze T."/>
            <person name="Sepcic K."/>
            <person name="Shelest E."/>
            <person name="Sherlock G."/>
            <person name="Sophianopoulou V."/>
            <person name="Squina F.M."/>
            <person name="Sun H."/>
            <person name="Susca A."/>
            <person name="Todd R.B."/>
            <person name="Tsang A."/>
            <person name="Unkles S.E."/>
            <person name="van de Wiele N."/>
            <person name="van Rossen-Uffink D."/>
            <person name="Oliveira J.V."/>
            <person name="Vesth T.C."/>
            <person name="Visser J."/>
            <person name="Yu J.-H."/>
            <person name="Zhou M."/>
            <person name="Andersen M.R."/>
            <person name="Archer D.B."/>
            <person name="Baker S.E."/>
            <person name="Benoit I."/>
            <person name="Brakhage A.A."/>
            <person name="Braus G.H."/>
            <person name="Fischer R."/>
            <person name="Frisvad J.C."/>
            <person name="Goldman G.H."/>
            <person name="Houbraken J."/>
            <person name="Oakley B."/>
            <person name="Pocsi I."/>
            <person name="Scazzocchio C."/>
            <person name="Seiboth B."/>
            <person name="vanKuyk P.A."/>
            <person name="Wortman J."/>
            <person name="Dyer P.S."/>
            <person name="Grigoriev I.V."/>
        </authorList>
    </citation>
    <scope>NUCLEOTIDE SEQUENCE [LARGE SCALE GENOMIC DNA]</scope>
    <source>
        <strain evidence="4">CBS 506.65</strain>
    </source>
</reference>
<evidence type="ECO:0000259" key="2">
    <source>
        <dbReference type="SMART" id="SM01017"/>
    </source>
</evidence>
<proteinExistence type="inferred from homology"/>
<dbReference type="Gene3D" id="2.60.40.640">
    <property type="match status" value="1"/>
</dbReference>
<dbReference type="Pfam" id="PF02752">
    <property type="entry name" value="Arrestin_C"/>
    <property type="match status" value="1"/>
</dbReference>
<dbReference type="InterPro" id="IPR011022">
    <property type="entry name" value="Arrestin_C-like"/>
</dbReference>
<comment type="similarity">
    <text evidence="1">Belongs to the arrestin family.</text>
</comment>
<dbReference type="GO" id="GO:0005829">
    <property type="term" value="C:cytosol"/>
    <property type="evidence" value="ECO:0007669"/>
    <property type="project" value="TreeGrafter"/>
</dbReference>
<dbReference type="EMBL" id="KV878337">
    <property type="protein sequence ID" value="OJJ50254.1"/>
    <property type="molecule type" value="Genomic_DNA"/>
</dbReference>
<dbReference type="PANTHER" id="PTHR11188">
    <property type="entry name" value="ARRESTIN DOMAIN CONTAINING PROTEIN"/>
    <property type="match status" value="1"/>
</dbReference>
<dbReference type="AlphaFoldDB" id="A0A1L9ST37"/>
<dbReference type="InterPro" id="IPR014752">
    <property type="entry name" value="Arrestin-like_C"/>
</dbReference>
<evidence type="ECO:0000256" key="1">
    <source>
        <dbReference type="ARBA" id="ARBA00005298"/>
    </source>
</evidence>
<accession>A0A1L9ST37</accession>
<feature type="domain" description="Arrestin C-terminal-like" evidence="2">
    <location>
        <begin position="148"/>
        <end position="303"/>
    </location>
</feature>
<dbReference type="OrthoDB" id="2333384at2759"/>
<dbReference type="RefSeq" id="XP_022584764.1">
    <property type="nucleotide sequence ID" value="XM_022727771.1"/>
</dbReference>
<sequence length="336" mass="38372">MDKNLHFELSQNTVFLKRNGSNCLSGTLVLCLGKPTRIRRAEVNLKGVFRRQPREWPVFNTSVSLLQTNILRPLYLSPGRHEFPFTIPLPLSRHMKETVEGVDGYAVFYRLKGSVAVSGKEISCSERIRIYHALELQTDDPVGVYNEWPQKIRYSIDTPSRYVPFGSTVPLEINLAPLTEGIQLESITVEMLEDQNLADEYFSNNSAERLVQSRRICERKFNSIKDLDFGNNNYYNNDYDNTDSDNGFCVSISLPTSLSAYSQDVMVGHLDISHRLIVTLFIRNDNHISSIRAAVPVVIYMPCANHVKDGIPPRYEDHMLDLPVDMSHLDRLPSYK</sequence>
<dbReference type="GO" id="GO:0070086">
    <property type="term" value="P:ubiquitin-dependent endocytosis"/>
    <property type="evidence" value="ECO:0007669"/>
    <property type="project" value="TreeGrafter"/>
</dbReference>
<dbReference type="GO" id="GO:0005886">
    <property type="term" value="C:plasma membrane"/>
    <property type="evidence" value="ECO:0007669"/>
    <property type="project" value="TreeGrafter"/>
</dbReference>
<evidence type="ECO:0000313" key="4">
    <source>
        <dbReference type="Proteomes" id="UP000184188"/>
    </source>
</evidence>
<dbReference type="VEuPathDB" id="FungiDB:ASPZODRAFT_2117467"/>
<dbReference type="Proteomes" id="UP000184188">
    <property type="component" value="Unassembled WGS sequence"/>
</dbReference>
<gene>
    <name evidence="3" type="ORF">ASPZODRAFT_2117467</name>
</gene>
<organism evidence="3 4">
    <name type="scientific">Penicilliopsis zonata CBS 506.65</name>
    <dbReference type="NCBI Taxonomy" id="1073090"/>
    <lineage>
        <taxon>Eukaryota</taxon>
        <taxon>Fungi</taxon>
        <taxon>Dikarya</taxon>
        <taxon>Ascomycota</taxon>
        <taxon>Pezizomycotina</taxon>
        <taxon>Eurotiomycetes</taxon>
        <taxon>Eurotiomycetidae</taxon>
        <taxon>Eurotiales</taxon>
        <taxon>Aspergillaceae</taxon>
        <taxon>Penicilliopsis</taxon>
    </lineage>
</organism>
<keyword evidence="4" id="KW-1185">Reference proteome</keyword>
<dbReference type="GeneID" id="34614235"/>
<dbReference type="GO" id="GO:0031625">
    <property type="term" value="F:ubiquitin protein ligase binding"/>
    <property type="evidence" value="ECO:0007669"/>
    <property type="project" value="TreeGrafter"/>
</dbReference>
<dbReference type="STRING" id="1073090.A0A1L9ST37"/>
<dbReference type="InterPro" id="IPR050357">
    <property type="entry name" value="Arrestin_domain-protein"/>
</dbReference>
<dbReference type="SMART" id="SM01017">
    <property type="entry name" value="Arrestin_C"/>
    <property type="match status" value="1"/>
</dbReference>